<proteinExistence type="predicted"/>
<dbReference type="RefSeq" id="WP_033675729.1">
    <property type="nucleotide sequence ID" value="NZ_JOTM01000017.1"/>
</dbReference>
<dbReference type="eggNOG" id="COG2217">
    <property type="taxonomic scope" value="Bacteria"/>
</dbReference>
<dbReference type="Pfam" id="PF12787">
    <property type="entry name" value="EcsC"/>
    <property type="match status" value="1"/>
</dbReference>
<protein>
    <recommendedName>
        <fullName evidence="3">EcsC family protein</fullName>
    </recommendedName>
</protein>
<dbReference type="EMBL" id="JOTM01000017">
    <property type="protein sequence ID" value="KEK23340.1"/>
    <property type="molecule type" value="Genomic_DNA"/>
</dbReference>
<dbReference type="InterPro" id="IPR024787">
    <property type="entry name" value="EcsC"/>
</dbReference>
<name>A0A073K9U9_9BACI</name>
<reference evidence="1 2" key="1">
    <citation type="submission" date="2014-06" db="EMBL/GenBank/DDBJ databases">
        <title>Draft genome sequence of Bacillus gaemokensis JCM 15801 (MCCC 1A00707).</title>
        <authorList>
            <person name="Lai Q."/>
            <person name="Liu Y."/>
            <person name="Shao Z."/>
        </authorList>
    </citation>
    <scope>NUCLEOTIDE SEQUENCE [LARGE SCALE GENOMIC DNA]</scope>
    <source>
        <strain evidence="1 2">JCM 15801</strain>
    </source>
</reference>
<dbReference type="PANTHER" id="PTHR41260:SF1">
    <property type="entry name" value="PROTEIN ECSC"/>
    <property type="match status" value="1"/>
</dbReference>
<sequence length="266" mass="30889">MESTEFLLNEIATIEKWEKDQEDLWFFEKWGKIPFAILDKLTPKFIHNKINILLDELIQYLNSGSKYLIRPQTTIKKFENATSLEDVQNFPLLEMDTIVDKIIENRKSMATAQGATTGFGGIFTLAIDIPAVLGMSLNVLQEIAICYGYNPEDIQERLFIVKCLQFSSSDIVGKQTILHELKYFNTRANHDDSMSQIKSWREVFTVYRDNYGWKKLFQIIPVAGMIFGAYLNRKTIEEIAEVGKMLYKKRRVLERLAENELEIPIQ</sequence>
<dbReference type="Proteomes" id="UP000027778">
    <property type="component" value="Unassembled WGS sequence"/>
</dbReference>
<gene>
    <name evidence="1" type="ORF">BAGA_09475</name>
</gene>
<dbReference type="PANTHER" id="PTHR41260">
    <property type="entry name" value="PROTEIN ECSC"/>
    <property type="match status" value="1"/>
</dbReference>
<keyword evidence="2" id="KW-1185">Reference proteome</keyword>
<evidence type="ECO:0000313" key="1">
    <source>
        <dbReference type="EMBL" id="KEK23340.1"/>
    </source>
</evidence>
<accession>A0A073K9U9</accession>
<dbReference type="OrthoDB" id="2737310at2"/>
<comment type="caution">
    <text evidence="1">The sequence shown here is derived from an EMBL/GenBank/DDBJ whole genome shotgun (WGS) entry which is preliminary data.</text>
</comment>
<dbReference type="STRING" id="574375.AZF08_21425"/>
<evidence type="ECO:0000313" key="2">
    <source>
        <dbReference type="Proteomes" id="UP000027778"/>
    </source>
</evidence>
<organism evidence="1 2">
    <name type="scientific">Bacillus gaemokensis</name>
    <dbReference type="NCBI Taxonomy" id="574375"/>
    <lineage>
        <taxon>Bacteria</taxon>
        <taxon>Bacillati</taxon>
        <taxon>Bacillota</taxon>
        <taxon>Bacilli</taxon>
        <taxon>Bacillales</taxon>
        <taxon>Bacillaceae</taxon>
        <taxon>Bacillus</taxon>
        <taxon>Bacillus cereus group</taxon>
    </lineage>
</organism>
<dbReference type="AlphaFoldDB" id="A0A073K9U9"/>
<evidence type="ECO:0008006" key="3">
    <source>
        <dbReference type="Google" id="ProtNLM"/>
    </source>
</evidence>